<dbReference type="RefSeq" id="WP_137366096.1">
    <property type="nucleotide sequence ID" value="NZ_JAUJUL010000002.1"/>
</dbReference>
<keyword evidence="6 7" id="KW-0472">Membrane</keyword>
<evidence type="ECO:0000256" key="6">
    <source>
        <dbReference type="ARBA" id="ARBA00023136"/>
    </source>
</evidence>
<proteinExistence type="inferred from homology"/>
<dbReference type="PIRSF" id="PIRSF000267">
    <property type="entry name" value="Cyt_oxidse_sub2"/>
    <property type="match status" value="1"/>
</dbReference>
<dbReference type="EMBL" id="DACUGV010000003">
    <property type="protein sequence ID" value="HAT7593001.1"/>
    <property type="molecule type" value="Genomic_DNA"/>
</dbReference>
<feature type="transmembrane region" description="Helical" evidence="7">
    <location>
        <begin position="334"/>
        <end position="356"/>
    </location>
</feature>
<feature type="transmembrane region" description="Helical" evidence="7">
    <location>
        <begin position="12"/>
        <end position="40"/>
    </location>
</feature>
<dbReference type="GO" id="GO:0009055">
    <property type="term" value="F:electron transfer activity"/>
    <property type="evidence" value="ECO:0007669"/>
    <property type="project" value="TreeGrafter"/>
</dbReference>
<keyword evidence="3" id="KW-1003">Cell membrane</keyword>
<reference evidence="8" key="1">
    <citation type="journal article" date="2018" name="Genome Biol.">
        <title>SKESA: strategic k-mer extension for scrupulous assemblies.</title>
        <authorList>
            <person name="Souvorov A."/>
            <person name="Agarwala R."/>
            <person name="Lipman D.J."/>
        </authorList>
    </citation>
    <scope>NUCLEOTIDE SEQUENCE</scope>
    <source>
        <strain evidence="8">RS189</strain>
    </source>
</reference>
<feature type="transmembrane region" description="Helical" evidence="7">
    <location>
        <begin position="123"/>
        <end position="149"/>
    </location>
</feature>
<organism evidence="8 9">
    <name type="scientific">Citrobacter werkmanii</name>
    <dbReference type="NCBI Taxonomy" id="67827"/>
    <lineage>
        <taxon>Bacteria</taxon>
        <taxon>Pseudomonadati</taxon>
        <taxon>Pseudomonadota</taxon>
        <taxon>Gammaproteobacteria</taxon>
        <taxon>Enterobacterales</taxon>
        <taxon>Enterobacteriaceae</taxon>
        <taxon>Citrobacter</taxon>
        <taxon>Citrobacter freundii complex</taxon>
    </lineage>
</organism>
<gene>
    <name evidence="8" type="primary">appB</name>
    <name evidence="8" type="ORF">JAW44_002761</name>
</gene>
<comment type="similarity">
    <text evidence="2">Belongs to the cytochrome ubiquinol oxidase subunit 2 family.</text>
</comment>
<protein>
    <submittedName>
        <fullName evidence="8">Cytochrome d ubiquinol oxidase subunit II</fullName>
    </submittedName>
</protein>
<name>A0AA37Z8U6_9ENTR</name>
<dbReference type="GO" id="GO:0070069">
    <property type="term" value="C:cytochrome complex"/>
    <property type="evidence" value="ECO:0007669"/>
    <property type="project" value="TreeGrafter"/>
</dbReference>
<sequence>MLDYATLRLIWWLLIGIILVAFMVTDGFDMGVGCLLPLIARNDDERRVLINSVGAHWEGNQVWLILAGGALFAAWPRVYATAFSGFYVAMILVLCALFFRPLAFDYRGKIANAHWRRIWDTGLVIGSLVPPVIFGIAFGNLFLGVPFIFTPQLHVQYLGTFWQLLSPFALLCGALSLMLVILQGSVWLQLTTEGIVRQRALSATRRSAMLVVLCFLLAGYWLWTGIDGFVLLNQDPNGPSNPLLKAVTTSPGAWMTHFYQSPLLLIIPLAGMIFPMLAIYACGQRRAVWGFLCASLTQACVIFTAGITLFPFVMPSSVQPLSSLTVWDSTSSQMTLSIMLVIVLIFLPIVLLYTAWSYYKMLGRIKVETIRRHNHEIYPGGL</sequence>
<evidence type="ECO:0000313" key="9">
    <source>
        <dbReference type="Proteomes" id="UP000867745"/>
    </source>
</evidence>
<dbReference type="Pfam" id="PF02322">
    <property type="entry name" value="Cyt_bd_oxida_II"/>
    <property type="match status" value="1"/>
</dbReference>
<evidence type="ECO:0000256" key="5">
    <source>
        <dbReference type="ARBA" id="ARBA00022989"/>
    </source>
</evidence>
<feature type="transmembrane region" description="Helical" evidence="7">
    <location>
        <begin position="203"/>
        <end position="223"/>
    </location>
</feature>
<reference evidence="8" key="2">
    <citation type="submission" date="2020-11" db="EMBL/GenBank/DDBJ databases">
        <authorList>
            <consortium name="NCBI Pathogen Detection Project"/>
        </authorList>
    </citation>
    <scope>NUCLEOTIDE SEQUENCE</scope>
    <source>
        <strain evidence="8">RS189</strain>
    </source>
</reference>
<dbReference type="NCBIfam" id="TIGR00203">
    <property type="entry name" value="cydB"/>
    <property type="match status" value="1"/>
</dbReference>
<dbReference type="GO" id="GO:0016682">
    <property type="term" value="F:oxidoreductase activity, acting on diphenols and related substances as donors, oxygen as acceptor"/>
    <property type="evidence" value="ECO:0007669"/>
    <property type="project" value="TreeGrafter"/>
</dbReference>
<feature type="transmembrane region" description="Helical" evidence="7">
    <location>
        <begin position="263"/>
        <end position="282"/>
    </location>
</feature>
<feature type="transmembrane region" description="Helical" evidence="7">
    <location>
        <begin position="289"/>
        <end position="314"/>
    </location>
</feature>
<keyword evidence="4 7" id="KW-0812">Transmembrane</keyword>
<dbReference type="PANTHER" id="PTHR43141">
    <property type="entry name" value="CYTOCHROME BD2 SUBUNIT II"/>
    <property type="match status" value="1"/>
</dbReference>
<dbReference type="PANTHER" id="PTHR43141:SF1">
    <property type="entry name" value="CYTOCHROME BD-II UBIQUINOL OXIDASE SUBUNIT 2"/>
    <property type="match status" value="1"/>
</dbReference>
<evidence type="ECO:0000256" key="4">
    <source>
        <dbReference type="ARBA" id="ARBA00022692"/>
    </source>
</evidence>
<keyword evidence="5 7" id="KW-1133">Transmembrane helix</keyword>
<dbReference type="GO" id="GO:0005886">
    <property type="term" value="C:plasma membrane"/>
    <property type="evidence" value="ECO:0007669"/>
    <property type="project" value="UniProtKB-SubCell"/>
</dbReference>
<feature type="transmembrane region" description="Helical" evidence="7">
    <location>
        <begin position="161"/>
        <end position="182"/>
    </location>
</feature>
<feature type="transmembrane region" description="Helical" evidence="7">
    <location>
        <begin position="85"/>
        <end position="103"/>
    </location>
</feature>
<comment type="subcellular location">
    <subcellularLocation>
        <location evidence="1">Cell membrane</location>
        <topology evidence="1">Multi-pass membrane protein</topology>
    </subcellularLocation>
</comment>
<evidence type="ECO:0000256" key="2">
    <source>
        <dbReference type="ARBA" id="ARBA00007543"/>
    </source>
</evidence>
<dbReference type="AlphaFoldDB" id="A0AA37Z8U6"/>
<dbReference type="InterPro" id="IPR003317">
    <property type="entry name" value="Cyt-d_oxidase_su2"/>
</dbReference>
<dbReference type="NCBIfam" id="NF011602">
    <property type="entry name" value="PRK15028.1"/>
    <property type="match status" value="1"/>
</dbReference>
<comment type="caution">
    <text evidence="8">The sequence shown here is derived from an EMBL/GenBank/DDBJ whole genome shotgun (WGS) entry which is preliminary data.</text>
</comment>
<dbReference type="Proteomes" id="UP000867745">
    <property type="component" value="Unassembled WGS sequence"/>
</dbReference>
<accession>A0AA37Z8U6</accession>
<evidence type="ECO:0000256" key="7">
    <source>
        <dbReference type="SAM" id="Phobius"/>
    </source>
</evidence>
<evidence type="ECO:0000313" key="8">
    <source>
        <dbReference type="EMBL" id="HAT7593001.1"/>
    </source>
</evidence>
<evidence type="ECO:0000256" key="1">
    <source>
        <dbReference type="ARBA" id="ARBA00004651"/>
    </source>
</evidence>
<evidence type="ECO:0000256" key="3">
    <source>
        <dbReference type="ARBA" id="ARBA00022475"/>
    </source>
</evidence>
<dbReference type="GO" id="GO:0019646">
    <property type="term" value="P:aerobic electron transport chain"/>
    <property type="evidence" value="ECO:0007669"/>
    <property type="project" value="TreeGrafter"/>
</dbReference>